<protein>
    <submittedName>
        <fullName evidence="1">Uncharacterized protein</fullName>
    </submittedName>
</protein>
<evidence type="ECO:0000313" key="2">
    <source>
        <dbReference type="Proteomes" id="UP001162992"/>
    </source>
</evidence>
<accession>A0ACC2D3D2</accession>
<comment type="caution">
    <text evidence="1">The sequence shown here is derived from an EMBL/GenBank/DDBJ whole genome shotgun (WGS) entry which is preliminary data.</text>
</comment>
<evidence type="ECO:0000313" key="1">
    <source>
        <dbReference type="EMBL" id="KAJ7548763.1"/>
    </source>
</evidence>
<name>A0ACC2D3D2_DIPCM</name>
<dbReference type="EMBL" id="CM055098">
    <property type="protein sequence ID" value="KAJ7548763.1"/>
    <property type="molecule type" value="Genomic_DNA"/>
</dbReference>
<gene>
    <name evidence="1" type="ORF">O6H91_07G025800</name>
</gene>
<proteinExistence type="predicted"/>
<reference evidence="2" key="1">
    <citation type="journal article" date="2024" name="Proc. Natl. Acad. Sci. U.S.A.">
        <title>Extraordinary preservation of gene collinearity over three hundred million years revealed in homosporous lycophytes.</title>
        <authorList>
            <person name="Li C."/>
            <person name="Wickell D."/>
            <person name="Kuo L.Y."/>
            <person name="Chen X."/>
            <person name="Nie B."/>
            <person name="Liao X."/>
            <person name="Peng D."/>
            <person name="Ji J."/>
            <person name="Jenkins J."/>
            <person name="Williams M."/>
            <person name="Shu S."/>
            <person name="Plott C."/>
            <person name="Barry K."/>
            <person name="Rajasekar S."/>
            <person name="Grimwood J."/>
            <person name="Han X."/>
            <person name="Sun S."/>
            <person name="Hou Z."/>
            <person name="He W."/>
            <person name="Dai G."/>
            <person name="Sun C."/>
            <person name="Schmutz J."/>
            <person name="Leebens-Mack J.H."/>
            <person name="Li F.W."/>
            <person name="Wang L."/>
        </authorList>
    </citation>
    <scope>NUCLEOTIDE SEQUENCE [LARGE SCALE GENOMIC DNA]</scope>
    <source>
        <strain evidence="2">cv. PW_Plant_1</strain>
    </source>
</reference>
<dbReference type="Proteomes" id="UP001162992">
    <property type="component" value="Chromosome 7"/>
</dbReference>
<sequence>MEEQQFQQNRNNSIDLEEDLDKILQFLAREQPLQSCNPAMTTIEASQHYMMSSGCLWSLPRDLPPPPLFSKSSSPALPSSAHAVSALRGEFLEPIVSDLSATSRTEDLHQQEMYLDYPRSTVTFQQMLHSAENERELLSHFPQMEESDHANQVEFISASARFNSPGISLAADLFHRENSQNGAGSGSLLTSIFSEFHPEIGSAIVSPTTNSSFSSSVTDEAHVDEECSHIMASAGATGNTVAVGSKRKATAMASTEDFTNTTNENKSQEDLTNTTHEKKSKPAAKKGKKRIREPRYAIQTRSDKDILEDGYKWRKYGQKAVKNSPHPRSYYRCTYAKCLVKKMVERSSKDPGLVVTTYEGVHIHPSPAAVRNSIDTQLISRSMYSYFPSPVKMFNAPRSNLELAAHMIKGQQHHIPQLDRGLLEDILPSGIRM</sequence>
<keyword evidence="2" id="KW-1185">Reference proteome</keyword>
<organism evidence="1 2">
    <name type="scientific">Diphasiastrum complanatum</name>
    <name type="common">Issler's clubmoss</name>
    <name type="synonym">Lycopodium complanatum</name>
    <dbReference type="NCBI Taxonomy" id="34168"/>
    <lineage>
        <taxon>Eukaryota</taxon>
        <taxon>Viridiplantae</taxon>
        <taxon>Streptophyta</taxon>
        <taxon>Embryophyta</taxon>
        <taxon>Tracheophyta</taxon>
        <taxon>Lycopodiopsida</taxon>
        <taxon>Lycopodiales</taxon>
        <taxon>Lycopodiaceae</taxon>
        <taxon>Lycopodioideae</taxon>
        <taxon>Diphasiastrum</taxon>
    </lineage>
</organism>